<dbReference type="STRING" id="394193.SAMN04489732_12097"/>
<accession>A0A1H8YJQ1</accession>
<organism evidence="2 3">
    <name type="scientific">Amycolatopsis saalfeldensis</name>
    <dbReference type="NCBI Taxonomy" id="394193"/>
    <lineage>
        <taxon>Bacteria</taxon>
        <taxon>Bacillati</taxon>
        <taxon>Actinomycetota</taxon>
        <taxon>Actinomycetes</taxon>
        <taxon>Pseudonocardiales</taxon>
        <taxon>Pseudonocardiaceae</taxon>
        <taxon>Amycolatopsis</taxon>
    </lineage>
</organism>
<feature type="region of interest" description="Disordered" evidence="1">
    <location>
        <begin position="1"/>
        <end position="40"/>
    </location>
</feature>
<evidence type="ECO:0000313" key="3">
    <source>
        <dbReference type="Proteomes" id="UP000198582"/>
    </source>
</evidence>
<protein>
    <recommendedName>
        <fullName evidence="4">DUF3558 domain-containing protein</fullName>
    </recommendedName>
</protein>
<feature type="compositionally biased region" description="Low complexity" evidence="1">
    <location>
        <begin position="7"/>
        <end position="34"/>
    </location>
</feature>
<evidence type="ECO:0008006" key="4">
    <source>
        <dbReference type="Google" id="ProtNLM"/>
    </source>
</evidence>
<keyword evidence="3" id="KW-1185">Reference proteome</keyword>
<dbReference type="Pfam" id="PF12079">
    <property type="entry name" value="DUF3558"/>
    <property type="match status" value="1"/>
</dbReference>
<dbReference type="AlphaFoldDB" id="A0A1H8YJQ1"/>
<gene>
    <name evidence="2" type="ORF">SAMN04489732_12097</name>
</gene>
<reference evidence="3" key="1">
    <citation type="submission" date="2016-10" db="EMBL/GenBank/DDBJ databases">
        <authorList>
            <person name="Varghese N."/>
            <person name="Submissions S."/>
        </authorList>
    </citation>
    <scope>NUCLEOTIDE SEQUENCE [LARGE SCALE GENOMIC DNA]</scope>
    <source>
        <strain evidence="3">DSM 44993</strain>
    </source>
</reference>
<dbReference type="EMBL" id="FOEF01000020">
    <property type="protein sequence ID" value="SEP52434.1"/>
    <property type="molecule type" value="Genomic_DNA"/>
</dbReference>
<dbReference type="InterPro" id="IPR024520">
    <property type="entry name" value="DUF3558"/>
</dbReference>
<dbReference type="Proteomes" id="UP000198582">
    <property type="component" value="Unassembled WGS sequence"/>
</dbReference>
<evidence type="ECO:0000256" key="1">
    <source>
        <dbReference type="SAM" id="MobiDB-lite"/>
    </source>
</evidence>
<proteinExistence type="predicted"/>
<name>A0A1H8YJQ1_9PSEU</name>
<sequence length="196" mass="19759">MTMTACSGGNTPGTPNPTGSESSSAGSPSGTSSALPYAGAPKVANPLPASVLSGDPCTDALTPQQVTGALGSPVKTKQDTIGGFGPFCSWTNTDTTSSAKITVAYDTTTHQGLSGAYQNSKPQSTIWQEMSIEGFPAVAHASAHNSCQIFVGLADDVMIDVGGFLSLSKIDQVDPCQSTQKAASAVVTTLKQKAGA</sequence>
<evidence type="ECO:0000313" key="2">
    <source>
        <dbReference type="EMBL" id="SEP52434.1"/>
    </source>
</evidence>